<comment type="subcellular location">
    <subcellularLocation>
        <location evidence="7">Cell inner membrane</location>
        <topology evidence="7">Multi-pass membrane protein</topology>
    </subcellularLocation>
    <subcellularLocation>
        <location evidence="1">Cell membrane</location>
        <topology evidence="1">Multi-pass membrane protein</topology>
    </subcellularLocation>
</comment>
<evidence type="ECO:0000256" key="1">
    <source>
        <dbReference type="ARBA" id="ARBA00004651"/>
    </source>
</evidence>
<comment type="similarity">
    <text evidence="7">Belongs to the TRAP transporter small permease family.</text>
</comment>
<keyword evidence="10" id="KW-1185">Reference proteome</keyword>
<dbReference type="Proteomes" id="UP001320831">
    <property type="component" value="Unassembled WGS sequence"/>
</dbReference>
<feature type="transmembrane region" description="Helical" evidence="7">
    <location>
        <begin position="21"/>
        <end position="47"/>
    </location>
</feature>
<sequence>MAAATSRQDIFVSLTRNICKWWALGGGVVLFALVAVNVVSVVMAALINKPVPGVYELVQMGAAVSMFMAVPYCQISGSNVTADIFTAGLERRVIVFLGGVGALFGLAWALFLLWRMSAGFEDVYEYRETTAIYQIPIWYAYVPTLVSLLLFALAAIANLIQAKQGKLPEEVEAGMSS</sequence>
<keyword evidence="5 7" id="KW-1133">Transmembrane helix</keyword>
<keyword evidence="3" id="KW-1003">Cell membrane</keyword>
<feature type="transmembrane region" description="Helical" evidence="7">
    <location>
        <begin position="137"/>
        <end position="160"/>
    </location>
</feature>
<evidence type="ECO:0000313" key="10">
    <source>
        <dbReference type="Proteomes" id="UP001320831"/>
    </source>
</evidence>
<dbReference type="InterPro" id="IPR055348">
    <property type="entry name" value="DctQ"/>
</dbReference>
<comment type="function">
    <text evidence="7">Part of the tripartite ATP-independent periplasmic (TRAP) transport system.</text>
</comment>
<keyword evidence="4 7" id="KW-0812">Transmembrane</keyword>
<evidence type="ECO:0000256" key="4">
    <source>
        <dbReference type="ARBA" id="ARBA00022692"/>
    </source>
</evidence>
<dbReference type="RefSeq" id="WP_260907156.1">
    <property type="nucleotide sequence ID" value="NZ_JAOCZP010000012.1"/>
</dbReference>
<reference evidence="9 10" key="1">
    <citation type="submission" date="2022-09" db="EMBL/GenBank/DDBJ databases">
        <title>Chelativorans salina sp. nov., a novel slightly halophilic bacterium isolated from a saline lake sediment enrichment.</title>
        <authorList>
            <person name="Gao L."/>
            <person name="Fang B.-Z."/>
            <person name="Li W.-J."/>
        </authorList>
    </citation>
    <scope>NUCLEOTIDE SEQUENCE [LARGE SCALE GENOMIC DNA]</scope>
    <source>
        <strain evidence="9 10">EGI FJ00035</strain>
    </source>
</reference>
<evidence type="ECO:0000256" key="7">
    <source>
        <dbReference type="RuleBase" id="RU369079"/>
    </source>
</evidence>
<evidence type="ECO:0000313" key="9">
    <source>
        <dbReference type="EMBL" id="MCT7378283.1"/>
    </source>
</evidence>
<evidence type="ECO:0000256" key="6">
    <source>
        <dbReference type="ARBA" id="ARBA00023136"/>
    </source>
</evidence>
<dbReference type="EMBL" id="JAOCZP010000012">
    <property type="protein sequence ID" value="MCT7378283.1"/>
    <property type="molecule type" value="Genomic_DNA"/>
</dbReference>
<feature type="transmembrane region" description="Helical" evidence="7">
    <location>
        <begin position="53"/>
        <end position="73"/>
    </location>
</feature>
<dbReference type="Pfam" id="PF04290">
    <property type="entry name" value="DctQ"/>
    <property type="match status" value="1"/>
</dbReference>
<accession>A0ABT2LXG2</accession>
<evidence type="ECO:0000256" key="2">
    <source>
        <dbReference type="ARBA" id="ARBA00022448"/>
    </source>
</evidence>
<feature type="transmembrane region" description="Helical" evidence="7">
    <location>
        <begin position="93"/>
        <end position="117"/>
    </location>
</feature>
<keyword evidence="7" id="KW-0997">Cell inner membrane</keyword>
<proteinExistence type="inferred from homology"/>
<comment type="subunit">
    <text evidence="7">The complex comprises the extracytoplasmic solute receptor protein and the two transmembrane proteins.</text>
</comment>
<evidence type="ECO:0000259" key="8">
    <source>
        <dbReference type="Pfam" id="PF04290"/>
    </source>
</evidence>
<evidence type="ECO:0000256" key="5">
    <source>
        <dbReference type="ARBA" id="ARBA00022989"/>
    </source>
</evidence>
<keyword evidence="6 7" id="KW-0472">Membrane</keyword>
<protein>
    <recommendedName>
        <fullName evidence="7">TRAP transporter small permease protein</fullName>
    </recommendedName>
</protein>
<gene>
    <name evidence="9" type="ORF">N5A92_25040</name>
</gene>
<organism evidence="9 10">
    <name type="scientific">Chelativorans salis</name>
    <dbReference type="NCBI Taxonomy" id="2978478"/>
    <lineage>
        <taxon>Bacteria</taxon>
        <taxon>Pseudomonadati</taxon>
        <taxon>Pseudomonadota</taxon>
        <taxon>Alphaproteobacteria</taxon>
        <taxon>Hyphomicrobiales</taxon>
        <taxon>Phyllobacteriaceae</taxon>
        <taxon>Chelativorans</taxon>
    </lineage>
</organism>
<name>A0ABT2LXG2_9HYPH</name>
<evidence type="ECO:0000256" key="3">
    <source>
        <dbReference type="ARBA" id="ARBA00022475"/>
    </source>
</evidence>
<comment type="caution">
    <text evidence="9">The sequence shown here is derived from an EMBL/GenBank/DDBJ whole genome shotgun (WGS) entry which is preliminary data.</text>
</comment>
<feature type="domain" description="Tripartite ATP-independent periplasmic transporters DctQ component" evidence="8">
    <location>
        <begin position="34"/>
        <end position="162"/>
    </location>
</feature>
<keyword evidence="2 7" id="KW-0813">Transport</keyword>